<reference evidence="1" key="1">
    <citation type="submission" date="2021-02" db="EMBL/GenBank/DDBJ databases">
        <title>Infant gut strain persistence is associated with maternal origin, phylogeny, and functional potential including surface adhesion and iron acquisition.</title>
        <authorList>
            <person name="Lou Y.C."/>
        </authorList>
    </citation>
    <scope>NUCLEOTIDE SEQUENCE</scope>
    <source>
        <strain evidence="1">L3_101_000M1_dasL3_101_000M1_concoct_87</strain>
    </source>
</reference>
<dbReference type="AlphaFoldDB" id="A0A943DE87"/>
<accession>A0A943DE87</accession>
<name>A0A943DE87_9FIRM</name>
<organism evidence="1 2">
    <name type="scientific">Subdoligranulum variabile</name>
    <dbReference type="NCBI Taxonomy" id="214851"/>
    <lineage>
        <taxon>Bacteria</taxon>
        <taxon>Bacillati</taxon>
        <taxon>Bacillota</taxon>
        <taxon>Clostridia</taxon>
        <taxon>Eubacteriales</taxon>
        <taxon>Oscillospiraceae</taxon>
        <taxon>Subdoligranulum</taxon>
    </lineage>
</organism>
<dbReference type="EMBL" id="JAGZGG010000003">
    <property type="protein sequence ID" value="MBS5331334.1"/>
    <property type="molecule type" value="Genomic_DNA"/>
</dbReference>
<evidence type="ECO:0000313" key="2">
    <source>
        <dbReference type="Proteomes" id="UP000759273"/>
    </source>
</evidence>
<protein>
    <submittedName>
        <fullName evidence="1">Uncharacterized protein</fullName>
    </submittedName>
</protein>
<evidence type="ECO:0000313" key="1">
    <source>
        <dbReference type="EMBL" id="MBS5331334.1"/>
    </source>
</evidence>
<comment type="caution">
    <text evidence="1">The sequence shown here is derived from an EMBL/GenBank/DDBJ whole genome shotgun (WGS) entry which is preliminary data.</text>
</comment>
<proteinExistence type="predicted"/>
<sequence length="245" mass="28070">MKRKHDLLKEKSKTRDAVGQISSWCLLIALHQRFGVGADRMERIAGDAEKLQKEIAAIIDEHGTAAGIAEMQRRLDGICLTEMRVPLNRNTKNRREVELRMAADQTVTAMWCCFALAIHQTLGFGRDRLNRLHKETVENYRRFNEWNGSGSRDEQQYAFERLRHCAEQALRSEVVIVQENDDYDSRARLWERQLEDSIKAGVHKAKVETKRKACVNALATNVLSDAARQQAALKVQQDFFGGGYR</sequence>
<dbReference type="Proteomes" id="UP000759273">
    <property type="component" value="Unassembled WGS sequence"/>
</dbReference>
<gene>
    <name evidence="1" type="ORF">KHY36_02240</name>
</gene>